<dbReference type="PROSITE" id="PS50067">
    <property type="entry name" value="KINESIN_MOTOR_2"/>
    <property type="match status" value="1"/>
</dbReference>
<feature type="compositionally biased region" description="Basic residues" evidence="11">
    <location>
        <begin position="1094"/>
        <end position="1108"/>
    </location>
</feature>
<evidence type="ECO:0000256" key="3">
    <source>
        <dbReference type="ARBA" id="ARBA00022701"/>
    </source>
</evidence>
<evidence type="ECO:0000313" key="13">
    <source>
        <dbReference type="EMBL" id="GMF09458.1"/>
    </source>
</evidence>
<dbReference type="GO" id="GO:0008574">
    <property type="term" value="F:plus-end-directed microtubule motor activity"/>
    <property type="evidence" value="ECO:0007669"/>
    <property type="project" value="TreeGrafter"/>
</dbReference>
<feature type="region of interest" description="Disordered" evidence="11">
    <location>
        <begin position="1"/>
        <end position="21"/>
    </location>
</feature>
<evidence type="ECO:0000256" key="6">
    <source>
        <dbReference type="ARBA" id="ARBA00023175"/>
    </source>
</evidence>
<keyword evidence="5 9" id="KW-0067">ATP-binding</keyword>
<evidence type="ECO:0000256" key="10">
    <source>
        <dbReference type="SAM" id="Coils"/>
    </source>
</evidence>
<feature type="compositionally biased region" description="Polar residues" evidence="11">
    <location>
        <begin position="1072"/>
        <end position="1084"/>
    </location>
</feature>
<comment type="similarity">
    <text evidence="8">Belongs to the TRAFAC class myosin-kinesin ATPase superfamily. Kinesin family. KIN-5/BimC subfamily.</text>
</comment>
<protein>
    <submittedName>
        <fullName evidence="13">Unnamed protein product</fullName>
    </submittedName>
</protein>
<feature type="coiled-coil region" evidence="10">
    <location>
        <begin position="608"/>
        <end position="719"/>
    </location>
</feature>
<dbReference type="EMBL" id="BSXW01000010">
    <property type="protein sequence ID" value="GMF09458.1"/>
    <property type="molecule type" value="Genomic_DNA"/>
</dbReference>
<dbReference type="FunFam" id="3.40.850.10:FF:000019">
    <property type="entry name" value="Kinesin-like protein KIN-5D"/>
    <property type="match status" value="1"/>
</dbReference>
<dbReference type="GO" id="GO:0072686">
    <property type="term" value="C:mitotic spindle"/>
    <property type="evidence" value="ECO:0007669"/>
    <property type="project" value="TreeGrafter"/>
</dbReference>
<feature type="compositionally biased region" description="Polar residues" evidence="11">
    <location>
        <begin position="979"/>
        <end position="991"/>
    </location>
</feature>
<dbReference type="InterPro" id="IPR047149">
    <property type="entry name" value="KIF11-like"/>
</dbReference>
<evidence type="ECO:0000256" key="4">
    <source>
        <dbReference type="ARBA" id="ARBA00022741"/>
    </source>
</evidence>
<dbReference type="PROSITE" id="PS00411">
    <property type="entry name" value="KINESIN_MOTOR_1"/>
    <property type="match status" value="1"/>
</dbReference>
<evidence type="ECO:0000256" key="7">
    <source>
        <dbReference type="ARBA" id="ARBA00023212"/>
    </source>
</evidence>
<gene>
    <name evidence="13" type="ORF">Plil01_000035800</name>
</gene>
<feature type="coiled-coil region" evidence="10">
    <location>
        <begin position="406"/>
        <end position="482"/>
    </location>
</feature>
<dbReference type="AlphaFoldDB" id="A0A9W6TAA0"/>
<keyword evidence="2" id="KW-0963">Cytoplasm</keyword>
<dbReference type="InterPro" id="IPR027417">
    <property type="entry name" value="P-loop_NTPase"/>
</dbReference>
<keyword evidence="3" id="KW-0493">Microtubule</keyword>
<organism evidence="13 14">
    <name type="scientific">Phytophthora lilii</name>
    <dbReference type="NCBI Taxonomy" id="2077276"/>
    <lineage>
        <taxon>Eukaryota</taxon>
        <taxon>Sar</taxon>
        <taxon>Stramenopiles</taxon>
        <taxon>Oomycota</taxon>
        <taxon>Peronosporomycetes</taxon>
        <taxon>Peronosporales</taxon>
        <taxon>Peronosporaceae</taxon>
        <taxon>Phytophthora</taxon>
    </lineage>
</organism>
<name>A0A9W6TAA0_9STRA</name>
<accession>A0A9W6TAA0</accession>
<dbReference type="GO" id="GO:0007018">
    <property type="term" value="P:microtubule-based movement"/>
    <property type="evidence" value="ECO:0007669"/>
    <property type="project" value="InterPro"/>
</dbReference>
<dbReference type="InterPro" id="IPR001752">
    <property type="entry name" value="Kinesin_motor_dom"/>
</dbReference>
<dbReference type="InterPro" id="IPR036961">
    <property type="entry name" value="Kinesin_motor_dom_sf"/>
</dbReference>
<evidence type="ECO:0000256" key="2">
    <source>
        <dbReference type="ARBA" id="ARBA00022490"/>
    </source>
</evidence>
<dbReference type="Pfam" id="PF00225">
    <property type="entry name" value="Kinesin"/>
    <property type="match status" value="1"/>
</dbReference>
<keyword evidence="10" id="KW-0175">Coiled coil</keyword>
<evidence type="ECO:0000256" key="8">
    <source>
        <dbReference type="ARBA" id="ARBA00034704"/>
    </source>
</evidence>
<reference evidence="13" key="1">
    <citation type="submission" date="2023-04" db="EMBL/GenBank/DDBJ databases">
        <title>Phytophthora lilii NBRC 32176.</title>
        <authorList>
            <person name="Ichikawa N."/>
            <person name="Sato H."/>
            <person name="Tonouchi N."/>
        </authorList>
    </citation>
    <scope>NUCLEOTIDE SEQUENCE</scope>
    <source>
        <strain evidence="13">NBRC 32176</strain>
    </source>
</reference>
<feature type="compositionally biased region" description="Polar residues" evidence="11">
    <location>
        <begin position="1029"/>
        <end position="1047"/>
    </location>
</feature>
<keyword evidence="6 9" id="KW-0505">Motor protein</keyword>
<dbReference type="GO" id="GO:0008017">
    <property type="term" value="F:microtubule binding"/>
    <property type="evidence" value="ECO:0007669"/>
    <property type="project" value="InterPro"/>
</dbReference>
<sequence length="1143" mass="125694">MTSELSDDLRRLSAASEPDAPTNVQVAVRCRPLNAREKAAGRGAVVQCKPQAREVAVVKRKTYTFDRVFGQYSTQKDVFGSVVRPAVDEALAGYNCTVFAYGQTGTGKTYTMQGDLTPGSETAGIIPRSVRCIFDALEASKEEFSVRVSFLQLYNEELKDLLDPDTDKKLRLMEDAKRGGIYCMNLLEVTATTAKHVYELVNTGVKNRITSETLMNENSSRSHSIFTIRIHSKEHNAAGEDLLRVGQLNLVDLAGSECVGRSGARNARAREAGTINQSLLTLGRVITALVDNLPHVPYRDSKLTRLLQESLGGRAKTTIIATLAPCADSLDETLSTLEYAFRAKHIKNTPELNQKMTKAGLLNDFGSEIENLRAALRSARLKDGVYLPLEQFTDMQERLAGQGAQLTELEEMLKARNSSCKELEEAAEKHANEVAELIIAKQEVSNKLAATESELTSTKERLEKTTQELQQAQITLKAFQDNEKLLLANGASAAEMYNASEKRAAKLLTKIGSYALPWLDCLCDSQSQINIFLERLAKHKDSQEGVFQDVSSALHDLQIAHSTDLDSLATSLNALQGLVEARRAQATDSLAEYDAQKHGQREEVTASVKEQQQAVQTHLEQIVEMSQQHMAAIMQDLASAKSRNMSFLENVQSALECSREELSNFLSEQSDKLLELQVAIDMSIENQTKELDESKAALAAALKDNHAQQQEELNGMKAHLAQYIDKCIQKQAQKLDEQTLVIEENAKKQQKQLTYVQTITEQEVKGFVQAMSSQNSKHEVETAGIRERLAEMRGQLDETNVRQTELLQSQKQQQATRNNDIAALSQKHTEDMFSLLEKHSEADIEESNKAQGQLKQFLGDHAELRQLLNSGCKSLEEGLQTHITSTKSKVESANALGKEIIGDAMEASNQQLQNVEAYMKKRRVSIAHCIDSVLALITYIILLYNQVNARTGTTPMKKDERPFPSFEATKVTGEHFNSEENVSNHANSTSAEPVAGHKRRRLSDTSPSSIDDVTPTVEDTHALSPSDAPVSTETTRTSTASNSQESASPDPVSAAESSSTAKAPEPRAETKPATTATVGNTTPSKIKKVGPSALHRKKPVAAHPHRSMKVPSAGARQATKASALAAPKRYRAKSPLGETTNFR</sequence>
<dbReference type="Proteomes" id="UP001165083">
    <property type="component" value="Unassembled WGS sequence"/>
</dbReference>
<dbReference type="GO" id="GO:0005524">
    <property type="term" value="F:ATP binding"/>
    <property type="evidence" value="ECO:0007669"/>
    <property type="project" value="UniProtKB-UniRule"/>
</dbReference>
<comment type="subcellular location">
    <subcellularLocation>
        <location evidence="1">Cytoplasm</location>
        <location evidence="1">Cytoskeleton</location>
    </subcellularLocation>
</comment>
<dbReference type="OrthoDB" id="3176171at2759"/>
<dbReference type="GO" id="GO:0051231">
    <property type="term" value="P:spindle elongation"/>
    <property type="evidence" value="ECO:0007669"/>
    <property type="project" value="TreeGrafter"/>
</dbReference>
<feature type="region of interest" description="Disordered" evidence="11">
    <location>
        <begin position="977"/>
        <end position="1143"/>
    </location>
</feature>
<keyword evidence="7" id="KW-0206">Cytoskeleton</keyword>
<dbReference type="PRINTS" id="PR00380">
    <property type="entry name" value="KINESINHEAVY"/>
</dbReference>
<dbReference type="Gene3D" id="3.40.850.10">
    <property type="entry name" value="Kinesin motor domain"/>
    <property type="match status" value="1"/>
</dbReference>
<comment type="caution">
    <text evidence="13">The sequence shown here is derived from an EMBL/GenBank/DDBJ whole genome shotgun (WGS) entry which is preliminary data.</text>
</comment>
<dbReference type="PANTHER" id="PTHR47970">
    <property type="entry name" value="KINESIN-LIKE PROTEIN KIF11"/>
    <property type="match status" value="1"/>
</dbReference>
<dbReference type="SUPFAM" id="SSF52540">
    <property type="entry name" value="P-loop containing nucleoside triphosphate hydrolases"/>
    <property type="match status" value="1"/>
</dbReference>
<evidence type="ECO:0000259" key="12">
    <source>
        <dbReference type="PROSITE" id="PS50067"/>
    </source>
</evidence>
<evidence type="ECO:0000256" key="9">
    <source>
        <dbReference type="PROSITE-ProRule" id="PRU00283"/>
    </source>
</evidence>
<feature type="binding site" evidence="9">
    <location>
        <begin position="102"/>
        <end position="109"/>
    </location>
    <ligand>
        <name>ATP</name>
        <dbReference type="ChEBI" id="CHEBI:30616"/>
    </ligand>
</feature>
<dbReference type="GO" id="GO:0090307">
    <property type="term" value="P:mitotic spindle assembly"/>
    <property type="evidence" value="ECO:0007669"/>
    <property type="project" value="TreeGrafter"/>
</dbReference>
<feature type="domain" description="Kinesin motor" evidence="12">
    <location>
        <begin position="23"/>
        <end position="346"/>
    </location>
</feature>
<dbReference type="InterPro" id="IPR019821">
    <property type="entry name" value="Kinesin_motor_CS"/>
</dbReference>
<dbReference type="PANTHER" id="PTHR47970:SF12">
    <property type="entry name" value="KINESIN FAMILY MEMBER 11"/>
    <property type="match status" value="1"/>
</dbReference>
<dbReference type="SMART" id="SM00129">
    <property type="entry name" value="KISc"/>
    <property type="match status" value="1"/>
</dbReference>
<keyword evidence="14" id="KW-1185">Reference proteome</keyword>
<evidence type="ECO:0000313" key="14">
    <source>
        <dbReference type="Proteomes" id="UP001165083"/>
    </source>
</evidence>
<evidence type="ECO:0000256" key="5">
    <source>
        <dbReference type="ARBA" id="ARBA00022840"/>
    </source>
</evidence>
<evidence type="ECO:0000256" key="1">
    <source>
        <dbReference type="ARBA" id="ARBA00004245"/>
    </source>
</evidence>
<proteinExistence type="inferred from homology"/>
<evidence type="ECO:0000256" key="11">
    <source>
        <dbReference type="SAM" id="MobiDB-lite"/>
    </source>
</evidence>
<keyword evidence="4 9" id="KW-0547">Nucleotide-binding</keyword>
<dbReference type="GO" id="GO:0005876">
    <property type="term" value="C:spindle microtubule"/>
    <property type="evidence" value="ECO:0007669"/>
    <property type="project" value="TreeGrafter"/>
</dbReference>